<dbReference type="PROSITE" id="PS51257">
    <property type="entry name" value="PROKAR_LIPOPROTEIN"/>
    <property type="match status" value="1"/>
</dbReference>
<evidence type="ECO:0000313" key="3">
    <source>
        <dbReference type="Proteomes" id="UP000326912"/>
    </source>
</evidence>
<reference evidence="2 3" key="1">
    <citation type="submission" date="2019-10" db="EMBL/GenBank/DDBJ databases">
        <title>Dictyobacter vulcani sp. nov., within the class Ktedonobacteria, isolated from soil of volcanic Mt. Zao.</title>
        <authorList>
            <person name="Zheng Y."/>
            <person name="Wang C.M."/>
            <person name="Sakai Y."/>
            <person name="Abe K."/>
            <person name="Yokota A."/>
            <person name="Yabe S."/>
        </authorList>
    </citation>
    <scope>NUCLEOTIDE SEQUENCE [LARGE SCALE GENOMIC DNA]</scope>
    <source>
        <strain evidence="2 3">W12</strain>
    </source>
</reference>
<evidence type="ECO:0000313" key="2">
    <source>
        <dbReference type="EMBL" id="GER91892.1"/>
    </source>
</evidence>
<dbReference type="Gene3D" id="2.130.10.10">
    <property type="entry name" value="YVTN repeat-like/Quinoprotein amine dehydrogenase"/>
    <property type="match status" value="3"/>
</dbReference>
<dbReference type="EMBL" id="BKZW01000004">
    <property type="protein sequence ID" value="GER91892.1"/>
    <property type="molecule type" value="Genomic_DNA"/>
</dbReference>
<dbReference type="SUPFAM" id="SSF110296">
    <property type="entry name" value="Oligoxyloglucan reducing end-specific cellobiohydrolase"/>
    <property type="match status" value="1"/>
</dbReference>
<name>A0A5J4KXU7_9CHLR</name>
<feature type="chain" id="PRO_5023821852" description="Photosynthesis system II assembly factor Ycf48/Hcf136-like domain-containing protein" evidence="1">
    <location>
        <begin position="31"/>
        <end position="404"/>
    </location>
</feature>
<dbReference type="PANTHER" id="PTHR47199:SF2">
    <property type="entry name" value="PHOTOSYSTEM II STABILITY_ASSEMBLY FACTOR HCF136, CHLOROPLASTIC"/>
    <property type="match status" value="1"/>
</dbReference>
<dbReference type="AlphaFoldDB" id="A0A5J4KXU7"/>
<proteinExistence type="predicted"/>
<dbReference type="RefSeq" id="WP_162005736.1">
    <property type="nucleotide sequence ID" value="NZ_BKZW01000004.1"/>
</dbReference>
<keyword evidence="1" id="KW-0732">Signal</keyword>
<keyword evidence="3" id="KW-1185">Reference proteome</keyword>
<comment type="caution">
    <text evidence="2">The sequence shown here is derived from an EMBL/GenBank/DDBJ whole genome shotgun (WGS) entry which is preliminary data.</text>
</comment>
<dbReference type="PANTHER" id="PTHR47199">
    <property type="entry name" value="PHOTOSYSTEM II STABILITY/ASSEMBLY FACTOR HCF136, CHLOROPLASTIC"/>
    <property type="match status" value="1"/>
</dbReference>
<evidence type="ECO:0000256" key="1">
    <source>
        <dbReference type="SAM" id="SignalP"/>
    </source>
</evidence>
<feature type="signal peptide" evidence="1">
    <location>
        <begin position="1"/>
        <end position="30"/>
    </location>
</feature>
<accession>A0A5J4KXU7</accession>
<dbReference type="Proteomes" id="UP000326912">
    <property type="component" value="Unassembled WGS sequence"/>
</dbReference>
<organism evidence="2 3">
    <name type="scientific">Dictyobacter vulcani</name>
    <dbReference type="NCBI Taxonomy" id="2607529"/>
    <lineage>
        <taxon>Bacteria</taxon>
        <taxon>Bacillati</taxon>
        <taxon>Chloroflexota</taxon>
        <taxon>Ktedonobacteria</taxon>
        <taxon>Ktedonobacterales</taxon>
        <taxon>Dictyobacteraceae</taxon>
        <taxon>Dictyobacter</taxon>
    </lineage>
</organism>
<protein>
    <recommendedName>
        <fullName evidence="4">Photosynthesis system II assembly factor Ycf48/Hcf136-like domain-containing protein</fullName>
    </recommendedName>
</protein>
<dbReference type="InterPro" id="IPR015943">
    <property type="entry name" value="WD40/YVTN_repeat-like_dom_sf"/>
</dbReference>
<sequence>MNMDRMPIRITLLPLWLLAVVLILALAACANTGTTDVPSATVTSTPAPTSATQKIPTTAVKVASNPGTSKPTLALTAIRMLDQHNGWALTASSILKTADGGAHWKDVTPANAGLNQYAKGQFMNGQYAWIAVGPYQMQEGAGIVVLRTADGGASWQRSKINDPLVSIVDVPHFLNAQQGWLEISAMPDAGHSESDIWHSMDGGQTWSKIATNVENNGLYLGHVTGISFNDAQNGIAAGDRGTGGDNSVPSLALTHNGGQSWQVLLLPHVLGGYMGLANQSQPPVFFGNVVFLPVFVSTHTGNLLILYRSNDGGQNWVQTSPAHIFARNTYVLDVNHAWATDSQSGKLYRTRDGGGNWSAVSNSAYKLGALSFTDANTGWGIAGQQLLHTSDGGASWQPIHYAIA</sequence>
<evidence type="ECO:0008006" key="4">
    <source>
        <dbReference type="Google" id="ProtNLM"/>
    </source>
</evidence>
<gene>
    <name evidence="2" type="ORF">KDW_60540</name>
</gene>